<organism evidence="1 2">
    <name type="scientific">Heterotrigona itama</name>
    <dbReference type="NCBI Taxonomy" id="395501"/>
    <lineage>
        <taxon>Eukaryota</taxon>
        <taxon>Metazoa</taxon>
        <taxon>Ecdysozoa</taxon>
        <taxon>Arthropoda</taxon>
        <taxon>Hexapoda</taxon>
        <taxon>Insecta</taxon>
        <taxon>Pterygota</taxon>
        <taxon>Neoptera</taxon>
        <taxon>Endopterygota</taxon>
        <taxon>Hymenoptera</taxon>
        <taxon>Apocrita</taxon>
        <taxon>Aculeata</taxon>
        <taxon>Apoidea</taxon>
        <taxon>Anthophila</taxon>
        <taxon>Apidae</taxon>
        <taxon>Heterotrigona</taxon>
    </lineage>
</organism>
<sequence>MHIIIGTLNNVSVNCCCQCDLDKPRVGEDYSIELLLLYSQTLPRHTYTISIVMLNFCETTPEMWLSEQFRLREKLFARK</sequence>
<keyword evidence="2" id="KW-1185">Reference proteome</keyword>
<gene>
    <name evidence="1" type="ORF">MHI_LOCUS734477</name>
</gene>
<name>A0A6V7HC84_9HYME</name>
<protein>
    <submittedName>
        <fullName evidence="1">Uncharacterized protein</fullName>
    </submittedName>
</protein>
<accession>A0A6V7HC84</accession>
<proteinExistence type="predicted"/>
<dbReference type="Proteomes" id="UP000752696">
    <property type="component" value="Unassembled WGS sequence"/>
</dbReference>
<dbReference type="OrthoDB" id="10593686at2759"/>
<dbReference type="EMBL" id="CAJDYZ010010056">
    <property type="protein sequence ID" value="CAD1477526.1"/>
    <property type="molecule type" value="Genomic_DNA"/>
</dbReference>
<comment type="caution">
    <text evidence="1">The sequence shown here is derived from an EMBL/GenBank/DDBJ whole genome shotgun (WGS) entry which is preliminary data.</text>
</comment>
<dbReference type="AlphaFoldDB" id="A0A6V7HC84"/>
<evidence type="ECO:0000313" key="1">
    <source>
        <dbReference type="EMBL" id="CAD1477526.1"/>
    </source>
</evidence>
<evidence type="ECO:0000313" key="2">
    <source>
        <dbReference type="Proteomes" id="UP000752696"/>
    </source>
</evidence>
<reference evidence="1" key="1">
    <citation type="submission" date="2020-07" db="EMBL/GenBank/DDBJ databases">
        <authorList>
            <person name="Nazaruddin N."/>
        </authorList>
    </citation>
    <scope>NUCLEOTIDE SEQUENCE</scope>
</reference>
<feature type="non-terminal residue" evidence="1">
    <location>
        <position position="79"/>
    </location>
</feature>